<dbReference type="AlphaFoldDB" id="A0A6M3XQ43"/>
<evidence type="ECO:0000313" key="1">
    <source>
        <dbReference type="EMBL" id="QJI00121.1"/>
    </source>
</evidence>
<accession>A0A6M3XQ43</accession>
<reference evidence="1" key="1">
    <citation type="submission" date="2020-03" db="EMBL/GenBank/DDBJ databases">
        <title>The deep terrestrial virosphere.</title>
        <authorList>
            <person name="Holmfeldt K."/>
            <person name="Nilsson E."/>
            <person name="Simone D."/>
            <person name="Lopez-Fernandez M."/>
            <person name="Wu X."/>
            <person name="de Brujin I."/>
            <person name="Lundin D."/>
            <person name="Andersson A."/>
            <person name="Bertilsson S."/>
            <person name="Dopson M."/>
        </authorList>
    </citation>
    <scope>NUCLEOTIDE SEQUENCE</scope>
    <source>
        <strain evidence="1">TM448B01831</strain>
    </source>
</reference>
<dbReference type="EMBL" id="MT144830">
    <property type="protein sequence ID" value="QJI00121.1"/>
    <property type="molecule type" value="Genomic_DNA"/>
</dbReference>
<protein>
    <submittedName>
        <fullName evidence="1">Uncharacterized protein</fullName>
    </submittedName>
</protein>
<sequence>MAYLLNSVDLYNTYEIRAGHTPRSNISLQGCFDMPKRIGVTYKDWGDSDSVEPWVAAGEIMFAGRDIVFSGSIQGTVSEINTNLQSFYDAINAATGISIFETPYNSASGYVKSVNPKHVNSGCTLEMVFREPVVALTGTLPASGSSAYTIDSIPFSSFGLYLSKAEQLHDLPEIKEQFVTKYGQEGYQIVKRKNKTLDMNGFVAGSSLGNFITNVQALYKVFSSSGTRSIVLNTITTVVCFATEGFKIENIHYSDTGVIAKFHISLMVKTVT</sequence>
<organism evidence="1">
    <name type="scientific">viral metagenome</name>
    <dbReference type="NCBI Taxonomy" id="1070528"/>
    <lineage>
        <taxon>unclassified sequences</taxon>
        <taxon>metagenomes</taxon>
        <taxon>organismal metagenomes</taxon>
    </lineage>
</organism>
<proteinExistence type="predicted"/>
<gene>
    <name evidence="1" type="ORF">TM448B01831_0002</name>
</gene>
<name>A0A6M3XQ43_9ZZZZ</name>